<protein>
    <submittedName>
        <fullName evidence="1">Uncharacterized protein</fullName>
    </submittedName>
</protein>
<dbReference type="EMBL" id="CACRUO010000037">
    <property type="protein sequence ID" value="VYU26191.1"/>
    <property type="molecule type" value="Genomic_DNA"/>
</dbReference>
<reference evidence="1" key="1">
    <citation type="submission" date="2019-11" db="EMBL/GenBank/DDBJ databases">
        <authorList>
            <person name="Feng L."/>
        </authorList>
    </citation>
    <scope>NUCLEOTIDE SEQUENCE</scope>
    <source>
        <strain evidence="1">SsimulansLFYP27</strain>
    </source>
</reference>
<dbReference type="PANTHER" id="PTHR39337:SF1">
    <property type="entry name" value="BLR5642 PROTEIN"/>
    <property type="match status" value="1"/>
</dbReference>
<dbReference type="RefSeq" id="WP_023015597.1">
    <property type="nucleotide sequence ID" value="NZ_CACRUO010000037.1"/>
</dbReference>
<organism evidence="1">
    <name type="scientific">Staphylococcus simulans</name>
    <dbReference type="NCBI Taxonomy" id="1286"/>
    <lineage>
        <taxon>Bacteria</taxon>
        <taxon>Bacillati</taxon>
        <taxon>Bacillota</taxon>
        <taxon>Bacilli</taxon>
        <taxon>Bacillales</taxon>
        <taxon>Staphylococcaceae</taxon>
        <taxon>Staphylococcus</taxon>
    </lineage>
</organism>
<proteinExistence type="predicted"/>
<dbReference type="GeneID" id="77330544"/>
<dbReference type="PIRSF" id="PIRSF024492">
    <property type="entry name" value="UCP024492"/>
    <property type="match status" value="1"/>
</dbReference>
<dbReference type="PANTHER" id="PTHR39337">
    <property type="entry name" value="BLR5642 PROTEIN"/>
    <property type="match status" value="1"/>
</dbReference>
<dbReference type="InterPro" id="IPR007438">
    <property type="entry name" value="DUF488"/>
</dbReference>
<dbReference type="KEGG" id="ssif:AL483_11585"/>
<dbReference type="AlphaFoldDB" id="A0A6N3DH99"/>
<sequence>MGQTKQKVIYTIGHSDHDKETFLEMLKQYHVEVLMDIRAFTKSRKHPQFKDDNMKSWLKEAGIEYQTDQFLGGRRQPSETVGRTLNSGWQNESFHNYADYTLTDDFKEGIKRLTETAQNQTTAYMCSEHHPARCHRLIVSNYLAAHGWDVYHIMQNNKGDIIAQPHKLGQWGAMPIIEDDGEVVYPKKTD</sequence>
<evidence type="ECO:0000313" key="1">
    <source>
        <dbReference type="EMBL" id="VYU26191.1"/>
    </source>
</evidence>
<dbReference type="InterPro" id="IPR014519">
    <property type="entry name" value="UCP024492"/>
</dbReference>
<dbReference type="Pfam" id="PF04343">
    <property type="entry name" value="DUF488"/>
    <property type="match status" value="1"/>
</dbReference>
<gene>
    <name evidence="1" type="ORF">SSLFYP27_01810</name>
</gene>
<name>A0A6N3DH99_STASI</name>
<accession>A0A6N3DH99</accession>